<dbReference type="PATRIC" id="fig|1447263.3.peg.1673"/>
<dbReference type="EMBL" id="JAIW01000059">
    <property type="protein sequence ID" value="KLE08593.1"/>
    <property type="molecule type" value="Genomic_DNA"/>
</dbReference>
<dbReference type="InterPro" id="IPR046532">
    <property type="entry name" value="DUF6597"/>
</dbReference>
<accession>A0A0G9KWM2</accession>
<evidence type="ECO:0000313" key="2">
    <source>
        <dbReference type="EMBL" id="KLE08593.1"/>
    </source>
</evidence>
<dbReference type="GO" id="GO:0043565">
    <property type="term" value="F:sequence-specific DNA binding"/>
    <property type="evidence" value="ECO:0007669"/>
    <property type="project" value="InterPro"/>
</dbReference>
<dbReference type="RefSeq" id="WP_046998575.1">
    <property type="nucleotide sequence ID" value="NZ_JAIW01000059.1"/>
</dbReference>
<evidence type="ECO:0000313" key="3">
    <source>
        <dbReference type="Proteomes" id="UP000035154"/>
    </source>
</evidence>
<dbReference type="InterPro" id="IPR018060">
    <property type="entry name" value="HTH_AraC"/>
</dbReference>
<organism evidence="2 3">
    <name type="scientific">Aliarcobacter butzleri L355</name>
    <dbReference type="NCBI Taxonomy" id="1447263"/>
    <lineage>
        <taxon>Bacteria</taxon>
        <taxon>Pseudomonadati</taxon>
        <taxon>Campylobacterota</taxon>
        <taxon>Epsilonproteobacteria</taxon>
        <taxon>Campylobacterales</taxon>
        <taxon>Arcobacteraceae</taxon>
        <taxon>Aliarcobacter</taxon>
    </lineage>
</organism>
<dbReference type="Gene3D" id="1.10.10.60">
    <property type="entry name" value="Homeodomain-like"/>
    <property type="match status" value="1"/>
</dbReference>
<dbReference type="Pfam" id="PF20240">
    <property type="entry name" value="DUF6597"/>
    <property type="match status" value="1"/>
</dbReference>
<sequence length="270" mass="32210">MFQFNTFKPNIKLQQWVKSYWFVDYHETPNIVEEEKIVLPYDNICLLLIIDIEKNLSYSNNTLKKGIYICPPTLDRHSLNLNSNIYYIDISLYPGVFYKLFGIPVSKLEDRIYEIQELSLKFDFSILDSLLELKNNTLSSLDKLDEYLLKIFKNMQEDSFLSNLYELTKNPNLENFYNQNRLSIRQIQRKVKDFTGLAPKSIERVNRFYNTLKLIKSNENNINFKNIIFENNFYDQSSFIKEFKFFSGTTPSLFILNCENFLQYKCTIFC</sequence>
<dbReference type="GO" id="GO:0003700">
    <property type="term" value="F:DNA-binding transcription factor activity"/>
    <property type="evidence" value="ECO:0007669"/>
    <property type="project" value="InterPro"/>
</dbReference>
<dbReference type="Proteomes" id="UP000035154">
    <property type="component" value="Unassembled WGS sequence"/>
</dbReference>
<dbReference type="AlphaFoldDB" id="A0A0G9KWM2"/>
<dbReference type="PROSITE" id="PS01124">
    <property type="entry name" value="HTH_ARAC_FAMILY_2"/>
    <property type="match status" value="1"/>
</dbReference>
<feature type="domain" description="HTH araC/xylS-type" evidence="1">
    <location>
        <begin position="145"/>
        <end position="257"/>
    </location>
</feature>
<evidence type="ECO:0000259" key="1">
    <source>
        <dbReference type="PROSITE" id="PS01124"/>
    </source>
</evidence>
<name>A0A0G9KWM2_9BACT</name>
<proteinExistence type="predicted"/>
<reference evidence="2 3" key="1">
    <citation type="submission" date="2014-01" db="EMBL/GenBank/DDBJ databases">
        <title>Development of a Comparative Genomic Fingerprinting Assay for High Resolution Genotyping of Arcobacter butzleri.</title>
        <authorList>
            <person name="Webb A.L."/>
            <person name="Inglis G.D."/>
            <person name="Kruczkiewicz P."/>
            <person name="Selinger L.B."/>
            <person name="Taboada E.N."/>
        </authorList>
    </citation>
    <scope>NUCLEOTIDE SEQUENCE [LARGE SCALE GENOMIC DNA]</scope>
    <source>
        <strain evidence="2 3">L355</strain>
    </source>
</reference>
<comment type="caution">
    <text evidence="2">The sequence shown here is derived from an EMBL/GenBank/DDBJ whole genome shotgun (WGS) entry which is preliminary data.</text>
</comment>
<dbReference type="SMART" id="SM00342">
    <property type="entry name" value="HTH_ARAC"/>
    <property type="match status" value="1"/>
</dbReference>
<gene>
    <name evidence="2" type="ORF">AF80_08595</name>
</gene>
<protein>
    <recommendedName>
        <fullName evidence="1">HTH araC/xylS-type domain-containing protein</fullName>
    </recommendedName>
</protein>